<feature type="region of interest" description="Disordered" evidence="1">
    <location>
        <begin position="1"/>
        <end position="31"/>
    </location>
</feature>
<evidence type="ECO:0000313" key="3">
    <source>
        <dbReference type="Proteomes" id="UP000483004"/>
    </source>
</evidence>
<sequence length="175" mass="19404">MSHTAVIRDPRPGRWAGAASTPRCPPGDGVPCPLRFPGQYYDDESGFHYNYHRYYDPETARYISADPIGLAGGPNPHAYVPNPWRWADPLRARPRLQRAEPGGEAGDEQAGERRRRSARQDQPPDRPQPLQGRETRVPGRGGGAQTGHERSVQPHPRPPAGPQRAAEQHHPRTGP</sequence>
<dbReference type="EMBL" id="WBMR01000265">
    <property type="protein sequence ID" value="KAB2362835.1"/>
    <property type="molecule type" value="Genomic_DNA"/>
</dbReference>
<dbReference type="NCBIfam" id="TIGR03696">
    <property type="entry name" value="Rhs_assc_core"/>
    <property type="match status" value="1"/>
</dbReference>
<dbReference type="PANTHER" id="PTHR32305:SF15">
    <property type="entry name" value="PROTEIN RHSA-RELATED"/>
    <property type="match status" value="1"/>
</dbReference>
<dbReference type="InterPro" id="IPR022385">
    <property type="entry name" value="Rhs_assc_core"/>
</dbReference>
<evidence type="ECO:0000256" key="1">
    <source>
        <dbReference type="SAM" id="MobiDB-lite"/>
    </source>
</evidence>
<dbReference type="OrthoDB" id="3881096at2"/>
<protein>
    <submittedName>
        <fullName evidence="2">RHS repeat-associated core domain-containing protein</fullName>
    </submittedName>
</protein>
<dbReference type="PRINTS" id="PR00394">
    <property type="entry name" value="RHSPROTEIN"/>
</dbReference>
<feature type="compositionally biased region" description="Basic and acidic residues" evidence="1">
    <location>
        <begin position="1"/>
        <end position="12"/>
    </location>
</feature>
<accession>A0A6L3VMC8</accession>
<dbReference type="PANTHER" id="PTHR32305">
    <property type="match status" value="1"/>
</dbReference>
<organism evidence="2 3">
    <name type="scientific">Actinomadura montaniterrae</name>
    <dbReference type="NCBI Taxonomy" id="1803903"/>
    <lineage>
        <taxon>Bacteria</taxon>
        <taxon>Bacillati</taxon>
        <taxon>Actinomycetota</taxon>
        <taxon>Actinomycetes</taxon>
        <taxon>Streptosporangiales</taxon>
        <taxon>Thermomonosporaceae</taxon>
        <taxon>Actinomadura</taxon>
    </lineage>
</organism>
<name>A0A6L3VMC8_9ACTN</name>
<comment type="caution">
    <text evidence="2">The sequence shown here is derived from an EMBL/GenBank/DDBJ whole genome shotgun (WGS) entry which is preliminary data.</text>
</comment>
<dbReference type="InterPro" id="IPR050708">
    <property type="entry name" value="T6SS_VgrG/RHS"/>
</dbReference>
<dbReference type="Proteomes" id="UP000483004">
    <property type="component" value="Unassembled WGS sequence"/>
</dbReference>
<feature type="compositionally biased region" description="Basic and acidic residues" evidence="1">
    <location>
        <begin position="166"/>
        <end position="175"/>
    </location>
</feature>
<evidence type="ECO:0000313" key="2">
    <source>
        <dbReference type="EMBL" id="KAB2362835.1"/>
    </source>
</evidence>
<dbReference type="Gene3D" id="2.180.10.10">
    <property type="entry name" value="RHS repeat-associated core"/>
    <property type="match status" value="1"/>
</dbReference>
<reference evidence="2 3" key="1">
    <citation type="submission" date="2019-09" db="EMBL/GenBank/DDBJ databases">
        <title>Actinomadura physcomitrii sp. nov., a novel actinomycete isolated from moss [Physcomitrium sphaericum (Ludw) Fuernr].</title>
        <authorList>
            <person name="Liu C."/>
            <person name="Zhuang X."/>
        </authorList>
    </citation>
    <scope>NUCLEOTIDE SEQUENCE [LARGE SCALE GENOMIC DNA]</scope>
    <source>
        <strain evidence="2 3">CYP1-1B</strain>
    </source>
</reference>
<proteinExistence type="predicted"/>
<keyword evidence="3" id="KW-1185">Reference proteome</keyword>
<dbReference type="AlphaFoldDB" id="A0A6L3VMC8"/>
<feature type="region of interest" description="Disordered" evidence="1">
    <location>
        <begin position="90"/>
        <end position="175"/>
    </location>
</feature>
<gene>
    <name evidence="2" type="ORF">F9B16_44445</name>
</gene>